<evidence type="ECO:0000313" key="7">
    <source>
        <dbReference type="Proteomes" id="UP000050164"/>
    </source>
</evidence>
<gene>
    <name evidence="3" type="ORF">ERS027646_03488</name>
    <name evidence="2" type="ORF">ERS027659_02693</name>
    <name evidence="4" type="ORF">ERS027661_04468</name>
</gene>
<dbReference type="EMBL" id="CNFU01001539">
    <property type="protein sequence ID" value="CKT52003.1"/>
    <property type="molecule type" value="Genomic_DNA"/>
</dbReference>
<evidence type="ECO:0000313" key="5">
    <source>
        <dbReference type="Proteomes" id="UP000048948"/>
    </source>
</evidence>
<dbReference type="Proteomes" id="UP000050164">
    <property type="component" value="Unassembled WGS sequence"/>
</dbReference>
<evidence type="ECO:0000313" key="6">
    <source>
        <dbReference type="Proteomes" id="UP000049023"/>
    </source>
</evidence>
<organism evidence="2 7">
    <name type="scientific">Mycobacterium tuberculosis</name>
    <dbReference type="NCBI Taxonomy" id="1773"/>
    <lineage>
        <taxon>Bacteria</taxon>
        <taxon>Bacillati</taxon>
        <taxon>Actinomycetota</taxon>
        <taxon>Actinomycetes</taxon>
        <taxon>Mycobacteriales</taxon>
        <taxon>Mycobacteriaceae</taxon>
        <taxon>Mycobacterium</taxon>
        <taxon>Mycobacterium tuberculosis complex</taxon>
    </lineage>
</organism>
<reference evidence="5 6" key="1">
    <citation type="submission" date="2015-03" db="EMBL/GenBank/DDBJ databases">
        <authorList>
            <consortium name="Pathogen Informatics"/>
        </authorList>
    </citation>
    <scope>NUCLEOTIDE SEQUENCE [LARGE SCALE GENOMIC DNA]</scope>
    <source>
        <strain evidence="3 5">Bir 172</strain>
        <strain evidence="2 7">Bir 185</strain>
        <strain evidence="4 6">Bir 187</strain>
    </source>
</reference>
<name>A0A655A7V0_MYCTX</name>
<accession>A0A655A7V0</accession>
<dbReference type="AlphaFoldDB" id="A0A655A7V0"/>
<evidence type="ECO:0000313" key="4">
    <source>
        <dbReference type="EMBL" id="CKT52003.1"/>
    </source>
</evidence>
<dbReference type="Proteomes" id="UP000048948">
    <property type="component" value="Unassembled WGS sequence"/>
</dbReference>
<evidence type="ECO:0000256" key="1">
    <source>
        <dbReference type="SAM" id="MobiDB-lite"/>
    </source>
</evidence>
<dbReference type="EMBL" id="CNFT01000676">
    <property type="protein sequence ID" value="CKS13946.1"/>
    <property type="molecule type" value="Genomic_DNA"/>
</dbReference>
<feature type="region of interest" description="Disordered" evidence="1">
    <location>
        <begin position="1"/>
        <end position="76"/>
    </location>
</feature>
<dbReference type="Proteomes" id="UP000049023">
    <property type="component" value="Unassembled WGS sequence"/>
</dbReference>
<feature type="compositionally biased region" description="Pro residues" evidence="1">
    <location>
        <begin position="56"/>
        <end position="70"/>
    </location>
</feature>
<sequence>MPETTAGVPGGNPPVLYSPDTPEPKFSTPDPSEPKLAKPEPAPATSVCAWFHQPELPAPKFPKPDTPPSPELKKPDDGAVVVLPKPGVAGILTPLIRIGPTVTLAPRFSGMRSIVIGGVLKPSIWPSMSIVSGSGAAGMVKPGIVNPSVPIDALASSASGLLGILMPFGKIVTAGVLQLTVTGNDWLILVSILRLPNWRVTLPARSLISIPEMLTTPKPKKGPTGKVVLKF</sequence>
<proteinExistence type="predicted"/>
<dbReference type="EMBL" id="CNGE01000828">
    <property type="protein sequence ID" value="CKT39804.1"/>
    <property type="molecule type" value="Genomic_DNA"/>
</dbReference>
<evidence type="ECO:0000313" key="3">
    <source>
        <dbReference type="EMBL" id="CKT39804.1"/>
    </source>
</evidence>
<evidence type="ECO:0000313" key="2">
    <source>
        <dbReference type="EMBL" id="CKS13946.1"/>
    </source>
</evidence>
<protein>
    <submittedName>
        <fullName evidence="2">Uncharacterized protein</fullName>
    </submittedName>
</protein>